<keyword evidence="2" id="KW-1185">Reference proteome</keyword>
<protein>
    <submittedName>
        <fullName evidence="1">Uncharacterized protein</fullName>
    </submittedName>
</protein>
<comment type="caution">
    <text evidence="1">The sequence shown here is derived from an EMBL/GenBank/DDBJ whole genome shotgun (WGS) entry which is preliminary data.</text>
</comment>
<organism evidence="1 2">
    <name type="scientific">Dendrolimus kikuchii</name>
    <dbReference type="NCBI Taxonomy" id="765133"/>
    <lineage>
        <taxon>Eukaryota</taxon>
        <taxon>Metazoa</taxon>
        <taxon>Ecdysozoa</taxon>
        <taxon>Arthropoda</taxon>
        <taxon>Hexapoda</taxon>
        <taxon>Insecta</taxon>
        <taxon>Pterygota</taxon>
        <taxon>Neoptera</taxon>
        <taxon>Endopterygota</taxon>
        <taxon>Lepidoptera</taxon>
        <taxon>Glossata</taxon>
        <taxon>Ditrysia</taxon>
        <taxon>Bombycoidea</taxon>
        <taxon>Lasiocampidae</taxon>
        <taxon>Dendrolimus</taxon>
    </lineage>
</organism>
<dbReference type="Proteomes" id="UP000824533">
    <property type="component" value="Linkage Group LG20"/>
</dbReference>
<accession>A0ACC1CPC3</accession>
<name>A0ACC1CPC3_9NEOP</name>
<reference evidence="1 2" key="1">
    <citation type="journal article" date="2021" name="Front. Genet.">
        <title>Chromosome-Level Genome Assembly Reveals Significant Gene Expansion in the Toll and IMD Signaling Pathways of Dendrolimus kikuchii.</title>
        <authorList>
            <person name="Zhou J."/>
            <person name="Wu P."/>
            <person name="Xiong Z."/>
            <person name="Liu N."/>
            <person name="Zhao N."/>
            <person name="Ji M."/>
            <person name="Qiu Y."/>
            <person name="Yang B."/>
        </authorList>
    </citation>
    <scope>NUCLEOTIDE SEQUENCE [LARGE SCALE GENOMIC DNA]</scope>
    <source>
        <strain evidence="1">Ann1</strain>
    </source>
</reference>
<dbReference type="EMBL" id="CM034406">
    <property type="protein sequence ID" value="KAJ0173365.1"/>
    <property type="molecule type" value="Genomic_DNA"/>
</dbReference>
<evidence type="ECO:0000313" key="2">
    <source>
        <dbReference type="Proteomes" id="UP000824533"/>
    </source>
</evidence>
<sequence>MSLLTRVLVVLALLALAECTFIPMFVGLTKMLTNGLDQLNPNHQATGGSVSGGTSNPGSSNGVYVSGGLLAPLSGLALDI</sequence>
<proteinExistence type="predicted"/>
<evidence type="ECO:0000313" key="1">
    <source>
        <dbReference type="EMBL" id="KAJ0173365.1"/>
    </source>
</evidence>
<gene>
    <name evidence="1" type="ORF">K1T71_011541</name>
</gene>